<organism evidence="1 2">
    <name type="scientific">Larinioides sclopetarius</name>
    <dbReference type="NCBI Taxonomy" id="280406"/>
    <lineage>
        <taxon>Eukaryota</taxon>
        <taxon>Metazoa</taxon>
        <taxon>Ecdysozoa</taxon>
        <taxon>Arthropoda</taxon>
        <taxon>Chelicerata</taxon>
        <taxon>Arachnida</taxon>
        <taxon>Araneae</taxon>
        <taxon>Araneomorphae</taxon>
        <taxon>Entelegynae</taxon>
        <taxon>Araneoidea</taxon>
        <taxon>Araneidae</taxon>
        <taxon>Larinioides</taxon>
    </lineage>
</organism>
<dbReference type="Proteomes" id="UP001497382">
    <property type="component" value="Unassembled WGS sequence"/>
</dbReference>
<name>A0AAV2AHK9_9ARAC</name>
<proteinExistence type="predicted"/>
<sequence>MSTAFANDLYTLAPTNDFHRNSTLHVIFSIFLEMARQQNT</sequence>
<gene>
    <name evidence="1" type="ORF">LARSCL_LOCUS12598</name>
</gene>
<evidence type="ECO:0000313" key="1">
    <source>
        <dbReference type="EMBL" id="CAL1283432.1"/>
    </source>
</evidence>
<accession>A0AAV2AHK9</accession>
<keyword evidence="2" id="KW-1185">Reference proteome</keyword>
<protein>
    <submittedName>
        <fullName evidence="1">Uncharacterized protein</fullName>
    </submittedName>
</protein>
<comment type="caution">
    <text evidence="1">The sequence shown here is derived from an EMBL/GenBank/DDBJ whole genome shotgun (WGS) entry which is preliminary data.</text>
</comment>
<evidence type="ECO:0000313" key="2">
    <source>
        <dbReference type="Proteomes" id="UP001497382"/>
    </source>
</evidence>
<dbReference type="EMBL" id="CAXIEN010000168">
    <property type="protein sequence ID" value="CAL1283432.1"/>
    <property type="molecule type" value="Genomic_DNA"/>
</dbReference>
<reference evidence="1 2" key="1">
    <citation type="submission" date="2024-04" db="EMBL/GenBank/DDBJ databases">
        <authorList>
            <person name="Rising A."/>
            <person name="Reimegard J."/>
            <person name="Sonavane S."/>
            <person name="Akerstrom W."/>
            <person name="Nylinder S."/>
            <person name="Hedman E."/>
            <person name="Kallberg Y."/>
        </authorList>
    </citation>
    <scope>NUCLEOTIDE SEQUENCE [LARGE SCALE GENOMIC DNA]</scope>
</reference>
<dbReference type="AlphaFoldDB" id="A0AAV2AHK9"/>